<dbReference type="GeneID" id="16076880"/>
<evidence type="ECO:0000256" key="3">
    <source>
        <dbReference type="ARBA" id="ARBA00022898"/>
    </source>
</evidence>
<dbReference type="InParanoid" id="F2U3B7"/>
<evidence type="ECO:0000256" key="9">
    <source>
        <dbReference type="PIRSR" id="PIRSR600183-50"/>
    </source>
</evidence>
<dbReference type="InterPro" id="IPR022643">
    <property type="entry name" value="De-COase2_C"/>
</dbReference>
<sequence length="577" mass="60575">MSQNIRCLCFRNHPIKQRNPSRRDTNVNHNQAPSAQQAPQGLNQHPSQVTTATEPMDSTSAHNANASGAIAAPLTVNVSGPDAASRHAAMADVIVSGTTEEEAFFLTDLGDVCRKHKRWQAHLPMVEPFYAVKCNSDPAILGTLAALGANFDCASLGEIQAILNLGVSSDRVIFANPCKAIAHLRFAKQVGVRMMTFDNEFELLKIAKHYPGAALVLRVLADDSRSACRLGLKFGADPAVTGHLLQLARQLGLDVVGVSFHVGSGATDARAFADAVARARAVFDEAAALGFSPHLLDVGGGFPGDDPAATPAAAVRFEDIARELRSAFAEHFPPSAVPGLRIIAEPGWYYVASASSLAVCITSKRRVVDVTATTPTATTGATPTTPASNATPHPATEPPPKFMYYVNDGVYQSFNCIIFDHARVQAQVLYTGNGVPAMDDEHLAAAVLHESSVWGPTCDSIDCVQASTMLPELDVGDWLVFDNMGAYTSCAASTFNGFALTKHVYTFSHVLVDLQRVPAADGIAHVPAALPLAAGFAVAPSAATTPAVTATLGAATAAIARAPKPVGHAVPIPTPVS</sequence>
<feature type="domain" description="Orn/DAP/Arg decarboxylase 2 N-terminal" evidence="13">
    <location>
        <begin position="109"/>
        <end position="352"/>
    </location>
</feature>
<dbReference type="PRINTS" id="PR01179">
    <property type="entry name" value="ODADCRBXLASE"/>
</dbReference>
<dbReference type="SUPFAM" id="SSF50621">
    <property type="entry name" value="Alanine racemase C-terminal domain-like"/>
    <property type="match status" value="1"/>
</dbReference>
<dbReference type="InterPro" id="IPR022657">
    <property type="entry name" value="De-COase2_CS"/>
</dbReference>
<dbReference type="Proteomes" id="UP000007799">
    <property type="component" value="Unassembled WGS sequence"/>
</dbReference>
<comment type="cofactor">
    <cofactor evidence="1 9">
        <name>pyridoxal 5'-phosphate</name>
        <dbReference type="ChEBI" id="CHEBI:597326"/>
    </cofactor>
</comment>
<comment type="pathway">
    <text evidence="5">Amine and polyamine biosynthesis; putrescine biosynthesis via L-ornithine pathway; putrescine from L-ornithine: step 1/1.</text>
</comment>
<evidence type="ECO:0000256" key="5">
    <source>
        <dbReference type="ARBA" id="ARBA00034115"/>
    </source>
</evidence>
<evidence type="ECO:0000256" key="4">
    <source>
        <dbReference type="ARBA" id="ARBA00023239"/>
    </source>
</evidence>
<evidence type="ECO:0000256" key="6">
    <source>
        <dbReference type="ARBA" id="ARBA00034138"/>
    </source>
</evidence>
<protein>
    <recommendedName>
        <fullName evidence="6">ornithine decarboxylase</fullName>
        <ecNumber evidence="6">4.1.1.17</ecNumber>
    </recommendedName>
</protein>
<dbReference type="PROSITE" id="PS00879">
    <property type="entry name" value="ODR_DC_2_2"/>
    <property type="match status" value="1"/>
</dbReference>
<dbReference type="PANTHER" id="PTHR11482">
    <property type="entry name" value="ARGININE/DIAMINOPIMELATE/ORNITHINE DECARBOXYLASE"/>
    <property type="match status" value="1"/>
</dbReference>
<dbReference type="KEGG" id="sre:PTSG_02790"/>
<dbReference type="InterPro" id="IPR002433">
    <property type="entry name" value="Orn_de-COase"/>
</dbReference>
<name>F2U3B7_SALR5</name>
<dbReference type="PRINTS" id="PR01182">
    <property type="entry name" value="ORNDCRBXLASE"/>
</dbReference>
<keyword evidence="15" id="KW-1185">Reference proteome</keyword>
<dbReference type="Gene3D" id="2.40.37.10">
    <property type="entry name" value="Lyase, Ornithine Decarboxylase, Chain A, domain 1"/>
    <property type="match status" value="1"/>
</dbReference>
<dbReference type="PANTHER" id="PTHR11482:SF6">
    <property type="entry name" value="ORNITHINE DECARBOXYLASE 1-RELATED"/>
    <property type="match status" value="1"/>
</dbReference>
<evidence type="ECO:0000256" key="2">
    <source>
        <dbReference type="ARBA" id="ARBA00008872"/>
    </source>
</evidence>
<dbReference type="InterPro" id="IPR022653">
    <property type="entry name" value="De-COase2_pyr-phos_BS"/>
</dbReference>
<evidence type="ECO:0000313" key="15">
    <source>
        <dbReference type="Proteomes" id="UP000007799"/>
    </source>
</evidence>
<dbReference type="GO" id="GO:0033387">
    <property type="term" value="P:putrescine biosynthetic process from arginine, via ornithine"/>
    <property type="evidence" value="ECO:0007669"/>
    <property type="project" value="TreeGrafter"/>
</dbReference>
<evidence type="ECO:0000313" key="14">
    <source>
        <dbReference type="EMBL" id="EGD82111.1"/>
    </source>
</evidence>
<dbReference type="STRING" id="946362.F2U3B7"/>
<dbReference type="EMBL" id="GL832960">
    <property type="protein sequence ID" value="EGD82111.1"/>
    <property type="molecule type" value="Genomic_DNA"/>
</dbReference>
<dbReference type="OMA" id="FNGLYEM"/>
<evidence type="ECO:0000259" key="13">
    <source>
        <dbReference type="Pfam" id="PF02784"/>
    </source>
</evidence>
<dbReference type="Pfam" id="PF00278">
    <property type="entry name" value="Orn_DAP_Arg_deC"/>
    <property type="match status" value="1"/>
</dbReference>
<accession>F2U3B7</accession>
<comment type="subunit">
    <text evidence="7">Homodimer. Only the dimer is catalytically active, as the active sites are constructed of residues from both monomers.</text>
</comment>
<dbReference type="GO" id="GO:0005737">
    <property type="term" value="C:cytoplasm"/>
    <property type="evidence" value="ECO:0007669"/>
    <property type="project" value="TreeGrafter"/>
</dbReference>
<dbReference type="InterPro" id="IPR000183">
    <property type="entry name" value="Orn/DAP/Arg_de-COase"/>
</dbReference>
<dbReference type="FunFam" id="3.20.20.10:FF:000005">
    <property type="entry name" value="Ornithine decarboxylase"/>
    <property type="match status" value="1"/>
</dbReference>
<evidence type="ECO:0000256" key="11">
    <source>
        <dbReference type="SAM" id="MobiDB-lite"/>
    </source>
</evidence>
<reference evidence="14" key="1">
    <citation type="submission" date="2009-08" db="EMBL/GenBank/DDBJ databases">
        <title>Annotation of Salpingoeca rosetta.</title>
        <authorList>
            <consortium name="The Broad Institute Genome Sequencing Platform"/>
            <person name="Russ C."/>
            <person name="Cuomo C."/>
            <person name="Burger G."/>
            <person name="Gray M.W."/>
            <person name="Holland P.W.H."/>
            <person name="King N."/>
            <person name="Lang F.B.F."/>
            <person name="Roger A.J."/>
            <person name="Ruiz-Trillo I."/>
            <person name="Young S.K."/>
            <person name="Zeng Q."/>
            <person name="Gargeya S."/>
            <person name="Alvarado L."/>
            <person name="Berlin A."/>
            <person name="Chapman S.B."/>
            <person name="Chen Z."/>
            <person name="Freedman E."/>
            <person name="Gellesch M."/>
            <person name="Goldberg J."/>
            <person name="Griggs A."/>
            <person name="Gujja S."/>
            <person name="Heilman E."/>
            <person name="Heiman D."/>
            <person name="Howarth C."/>
            <person name="Mehta T."/>
            <person name="Neiman D."/>
            <person name="Pearson M."/>
            <person name="Roberts A."/>
            <person name="Saif S."/>
            <person name="Shea T."/>
            <person name="Shenoy N."/>
            <person name="Sisk P."/>
            <person name="Stolte C."/>
            <person name="Sykes S."/>
            <person name="White J."/>
            <person name="Yandava C."/>
            <person name="Haas B."/>
            <person name="Nusbaum C."/>
            <person name="Birren B."/>
        </authorList>
    </citation>
    <scope>NUCLEOTIDE SEQUENCE [LARGE SCALE GENOMIC DNA]</scope>
    <source>
        <strain evidence="14">ATCC 50818</strain>
    </source>
</reference>
<dbReference type="CDD" id="cd00622">
    <property type="entry name" value="PLPDE_III_ODC"/>
    <property type="match status" value="1"/>
</dbReference>
<feature type="domain" description="Orn/DAP/Arg decarboxylase 2 C-terminal" evidence="12">
    <location>
        <begin position="390"/>
        <end position="485"/>
    </location>
</feature>
<dbReference type="SUPFAM" id="SSF51419">
    <property type="entry name" value="PLP-binding barrel"/>
    <property type="match status" value="1"/>
</dbReference>
<dbReference type="OrthoDB" id="5034579at2759"/>
<evidence type="ECO:0000256" key="7">
    <source>
        <dbReference type="ARBA" id="ARBA00046672"/>
    </source>
</evidence>
<dbReference type="Gene3D" id="3.20.20.10">
    <property type="entry name" value="Alanine racemase"/>
    <property type="match status" value="1"/>
</dbReference>
<feature type="compositionally biased region" description="Polar residues" evidence="11">
    <location>
        <begin position="27"/>
        <end position="59"/>
    </location>
</feature>
<dbReference type="PROSITE" id="PS00878">
    <property type="entry name" value="ODR_DC_2_1"/>
    <property type="match status" value="1"/>
</dbReference>
<dbReference type="AlphaFoldDB" id="F2U3B7"/>
<proteinExistence type="inferred from homology"/>
<feature type="active site" description="Proton donor" evidence="9">
    <location>
        <position position="458"/>
    </location>
</feature>
<dbReference type="EC" id="4.1.1.17" evidence="6"/>
<comment type="catalytic activity">
    <reaction evidence="8">
        <text>L-ornithine + H(+) = putrescine + CO2</text>
        <dbReference type="Rhea" id="RHEA:22964"/>
        <dbReference type="ChEBI" id="CHEBI:15378"/>
        <dbReference type="ChEBI" id="CHEBI:16526"/>
        <dbReference type="ChEBI" id="CHEBI:46911"/>
        <dbReference type="ChEBI" id="CHEBI:326268"/>
        <dbReference type="EC" id="4.1.1.17"/>
    </reaction>
</comment>
<keyword evidence="4" id="KW-0456">Lyase</keyword>
<comment type="similarity">
    <text evidence="2 10">Belongs to the Orn/Lys/Arg decarboxylase class-II family.</text>
</comment>
<evidence type="ECO:0000259" key="12">
    <source>
        <dbReference type="Pfam" id="PF00278"/>
    </source>
</evidence>
<feature type="region of interest" description="Disordered" evidence="11">
    <location>
        <begin position="15"/>
        <end position="63"/>
    </location>
</feature>
<dbReference type="InterPro" id="IPR029066">
    <property type="entry name" value="PLP-binding_barrel"/>
</dbReference>
<dbReference type="RefSeq" id="XP_004996294.1">
    <property type="nucleotide sequence ID" value="XM_004996237.1"/>
</dbReference>
<evidence type="ECO:0000256" key="1">
    <source>
        <dbReference type="ARBA" id="ARBA00001933"/>
    </source>
</evidence>
<dbReference type="FunCoup" id="F2U3B7">
    <property type="interactions" value="1162"/>
</dbReference>
<dbReference type="GO" id="GO:0004586">
    <property type="term" value="F:ornithine decarboxylase activity"/>
    <property type="evidence" value="ECO:0007669"/>
    <property type="project" value="UniProtKB-EC"/>
</dbReference>
<feature type="modified residue" description="N6-(pyridoxal phosphate)lysine" evidence="9">
    <location>
        <position position="133"/>
    </location>
</feature>
<feature type="region of interest" description="Disordered" evidence="11">
    <location>
        <begin position="375"/>
        <end position="394"/>
    </location>
</feature>
<dbReference type="eggNOG" id="KOG0622">
    <property type="taxonomic scope" value="Eukaryota"/>
</dbReference>
<evidence type="ECO:0000256" key="10">
    <source>
        <dbReference type="RuleBase" id="RU003737"/>
    </source>
</evidence>
<dbReference type="Pfam" id="PF02784">
    <property type="entry name" value="Orn_Arg_deC_N"/>
    <property type="match status" value="1"/>
</dbReference>
<keyword evidence="3 9" id="KW-0663">Pyridoxal phosphate</keyword>
<gene>
    <name evidence="14" type="ORF">PTSG_02790</name>
</gene>
<dbReference type="InterPro" id="IPR009006">
    <property type="entry name" value="Ala_racemase/Decarboxylase_C"/>
</dbReference>
<evidence type="ECO:0000256" key="8">
    <source>
        <dbReference type="ARBA" id="ARBA00049127"/>
    </source>
</evidence>
<organism evidence="15">
    <name type="scientific">Salpingoeca rosetta (strain ATCC 50818 / BSB-021)</name>
    <dbReference type="NCBI Taxonomy" id="946362"/>
    <lineage>
        <taxon>Eukaryota</taxon>
        <taxon>Choanoflagellata</taxon>
        <taxon>Craspedida</taxon>
        <taxon>Salpingoecidae</taxon>
        <taxon>Salpingoeca</taxon>
    </lineage>
</organism>
<dbReference type="InterPro" id="IPR022644">
    <property type="entry name" value="De-COase2_N"/>
</dbReference>